<dbReference type="PROSITE" id="PS51257">
    <property type="entry name" value="PROKAR_LIPOPROTEIN"/>
    <property type="match status" value="1"/>
</dbReference>
<dbReference type="RefSeq" id="WP_140914570.1">
    <property type="nucleotide sequence ID" value="NZ_VHHP01000001.1"/>
</dbReference>
<keyword evidence="3" id="KW-1185">Reference proteome</keyword>
<evidence type="ECO:0000256" key="1">
    <source>
        <dbReference type="SAM" id="SignalP"/>
    </source>
</evidence>
<keyword evidence="1" id="KW-0732">Signal</keyword>
<proteinExistence type="predicted"/>
<feature type="chain" id="PRO_5046799846" description="Lipoprotein" evidence="1">
    <location>
        <begin position="23"/>
        <end position="750"/>
    </location>
</feature>
<name>A0ABY2Z165_9BACT</name>
<accession>A0ABY2Z165</accession>
<evidence type="ECO:0000313" key="2">
    <source>
        <dbReference type="EMBL" id="TPR54717.1"/>
    </source>
</evidence>
<evidence type="ECO:0000313" key="3">
    <source>
        <dbReference type="Proteomes" id="UP000316851"/>
    </source>
</evidence>
<reference evidence="2" key="1">
    <citation type="submission" date="2019-06" db="EMBL/GenBank/DDBJ databases">
        <title>Mycoplasma neophronis type strain whole genome sequence.</title>
        <authorList>
            <person name="Spergser J."/>
        </authorList>
    </citation>
    <scope>NUCLEOTIDE SEQUENCE [LARGE SCALE GENOMIC DNA]</scope>
    <source>
        <strain evidence="2">DSM 24097</strain>
    </source>
</reference>
<sequence length="750" mass="85891">MKKNKLLCGFLLASVATLPIIAASCTNKQISEDEKTNFYIEVTNSSNLSEENKSKMKSLILELKQTLAENNQQKKDKIWNEIFQIWKPYIQDLLENEYNSYINAFIAIQNGLSGVESARRLFEESSEKIKSLSSDPFVFVNKIKTLYHDLAQKHITLLNNLINSENLNLYTASHIEEGKTINVPVLANFENTYFIPVISEKTSDDKKIFEIKFSKTFALPLNVNYGGEINKNYLESNISIAQSMKKPLNSKIINDFHVTKSTRFYSLIDSYNKNNDIEINENNEIALSSKYDAEFFKNNVLLIQENTNLKTKMIAQNSFAYLYTLPLQISEDVLSQTKNLAATNESLFSLPNEFVNSPFEIFNSLNKVYYAIPRSQLVTLNEFLDALTATKPNSAEVWLTNFKTAISESRSLAENFKNIVLFEINKQLALASEINDEKLLEIKTNLSNLTLQAIVQTNVNYLNSQFKLFGLTGQEPNALINSFNQSQISQLNELLADENLFKINFNQFIWDILKQKSQNNQLWLFNFENQADQLQKTTILSSGTVLISFSNTSIEKTADNKFKVTFNLENEKSQSLIFNNITNIPIATSLNTEELEATKLNKTNIIFDKDLVATQMSSNMILYDKYELVDSDFDDEDHKNPNEIKLSSIYNQEFFNNNILIYIANVKKYALPVAQNNMQNQQFIYYELPVEIKENGVITNPWYLTTTKPYMNINSDNGQIVTKTGVFLALSRDSLNIILEYMKSTINSEN</sequence>
<protein>
    <recommendedName>
        <fullName evidence="4">Lipoprotein</fullName>
    </recommendedName>
</protein>
<dbReference type="EMBL" id="VHHP01000001">
    <property type="protein sequence ID" value="TPR54717.1"/>
    <property type="molecule type" value="Genomic_DNA"/>
</dbReference>
<evidence type="ECO:0008006" key="4">
    <source>
        <dbReference type="Google" id="ProtNLM"/>
    </source>
</evidence>
<gene>
    <name evidence="2" type="ORF">FJR74_00390</name>
</gene>
<dbReference type="Proteomes" id="UP000316851">
    <property type="component" value="Unassembled WGS sequence"/>
</dbReference>
<organism evidence="2 3">
    <name type="scientific">Metamycoplasma neophronis</name>
    <dbReference type="NCBI Taxonomy" id="872983"/>
    <lineage>
        <taxon>Bacteria</taxon>
        <taxon>Bacillati</taxon>
        <taxon>Mycoplasmatota</taxon>
        <taxon>Mycoplasmoidales</taxon>
        <taxon>Metamycoplasmataceae</taxon>
        <taxon>Metamycoplasma</taxon>
    </lineage>
</organism>
<feature type="signal peptide" evidence="1">
    <location>
        <begin position="1"/>
        <end position="22"/>
    </location>
</feature>
<comment type="caution">
    <text evidence="2">The sequence shown here is derived from an EMBL/GenBank/DDBJ whole genome shotgun (WGS) entry which is preliminary data.</text>
</comment>